<evidence type="ECO:0000256" key="1">
    <source>
        <dbReference type="SAM" id="MobiDB-lite"/>
    </source>
</evidence>
<dbReference type="AlphaFoldDB" id="A0ABD3A9G1"/>
<feature type="compositionally biased region" description="Basic and acidic residues" evidence="1">
    <location>
        <begin position="308"/>
        <end position="328"/>
    </location>
</feature>
<feature type="compositionally biased region" description="Polar residues" evidence="1">
    <location>
        <begin position="97"/>
        <end position="114"/>
    </location>
</feature>
<protein>
    <submittedName>
        <fullName evidence="2">Uncharacterized protein</fullName>
    </submittedName>
</protein>
<feature type="region of interest" description="Disordered" evidence="1">
    <location>
        <begin position="1"/>
        <end position="133"/>
    </location>
</feature>
<feature type="compositionally biased region" description="Polar residues" evidence="1">
    <location>
        <begin position="124"/>
        <end position="133"/>
    </location>
</feature>
<feature type="compositionally biased region" description="Basic and acidic residues" evidence="1">
    <location>
        <begin position="231"/>
        <end position="244"/>
    </location>
</feature>
<feature type="compositionally biased region" description="Basic and acidic residues" evidence="1">
    <location>
        <begin position="274"/>
        <end position="285"/>
    </location>
</feature>
<feature type="compositionally biased region" description="Polar residues" evidence="1">
    <location>
        <begin position="7"/>
        <end position="21"/>
    </location>
</feature>
<dbReference type="EMBL" id="JBJUIK010000004">
    <property type="protein sequence ID" value="KAL3528339.1"/>
    <property type="molecule type" value="Genomic_DNA"/>
</dbReference>
<feature type="compositionally biased region" description="Low complexity" evidence="1">
    <location>
        <begin position="55"/>
        <end position="73"/>
    </location>
</feature>
<feature type="compositionally biased region" description="Basic and acidic residues" evidence="1">
    <location>
        <begin position="39"/>
        <end position="51"/>
    </location>
</feature>
<feature type="compositionally biased region" description="Polar residues" evidence="1">
    <location>
        <begin position="245"/>
        <end position="260"/>
    </location>
</feature>
<dbReference type="Proteomes" id="UP001630127">
    <property type="component" value="Unassembled WGS sequence"/>
</dbReference>
<evidence type="ECO:0000313" key="3">
    <source>
        <dbReference type="Proteomes" id="UP001630127"/>
    </source>
</evidence>
<comment type="caution">
    <text evidence="2">The sequence shown here is derived from an EMBL/GenBank/DDBJ whole genome shotgun (WGS) entry which is preliminary data.</text>
</comment>
<proteinExistence type="predicted"/>
<organism evidence="2 3">
    <name type="scientific">Cinchona calisaya</name>
    <dbReference type="NCBI Taxonomy" id="153742"/>
    <lineage>
        <taxon>Eukaryota</taxon>
        <taxon>Viridiplantae</taxon>
        <taxon>Streptophyta</taxon>
        <taxon>Embryophyta</taxon>
        <taxon>Tracheophyta</taxon>
        <taxon>Spermatophyta</taxon>
        <taxon>Magnoliopsida</taxon>
        <taxon>eudicotyledons</taxon>
        <taxon>Gunneridae</taxon>
        <taxon>Pentapetalae</taxon>
        <taxon>asterids</taxon>
        <taxon>lamiids</taxon>
        <taxon>Gentianales</taxon>
        <taxon>Rubiaceae</taxon>
        <taxon>Cinchonoideae</taxon>
        <taxon>Cinchoneae</taxon>
        <taxon>Cinchona</taxon>
    </lineage>
</organism>
<feature type="compositionally biased region" description="Basic and acidic residues" evidence="1">
    <location>
        <begin position="344"/>
        <end position="355"/>
    </location>
</feature>
<reference evidence="2 3" key="1">
    <citation type="submission" date="2024-11" db="EMBL/GenBank/DDBJ databases">
        <title>A near-complete genome assembly of Cinchona calisaya.</title>
        <authorList>
            <person name="Lian D.C."/>
            <person name="Zhao X.W."/>
            <person name="Wei L."/>
        </authorList>
    </citation>
    <scope>NUCLEOTIDE SEQUENCE [LARGE SCALE GENOMIC DNA]</scope>
    <source>
        <tissue evidence="2">Nenye</tissue>
    </source>
</reference>
<dbReference type="PANTHER" id="PTHR34468:SF2">
    <property type="entry name" value="MICROTUBULE-ASSOCIATED FUTSCH-LIKE PROTEIN"/>
    <property type="match status" value="1"/>
</dbReference>
<accession>A0ABD3A9G1</accession>
<dbReference type="PANTHER" id="PTHR34468">
    <property type="entry name" value="MICROTUBULE-ASSOCIATED FUTSCH-LIKE PROTEIN"/>
    <property type="match status" value="1"/>
</dbReference>
<feature type="region of interest" description="Disordered" evidence="1">
    <location>
        <begin position="274"/>
        <end position="369"/>
    </location>
</feature>
<gene>
    <name evidence="2" type="ORF">ACH5RR_007661</name>
</gene>
<keyword evidence="3" id="KW-1185">Reference proteome</keyword>
<evidence type="ECO:0000313" key="2">
    <source>
        <dbReference type="EMBL" id="KAL3528339.1"/>
    </source>
</evidence>
<sequence length="369" mass="40481">MEDSSSVKEQQSSVASGNVRRSATRLLRYPLRSSATKSKAAEEEKEKEKPLLPDSSSNTSSSRSRGRIASSVSKSVGVLDLSGKEKSAKPSRRLSIPTKSTASPATRSVGNITPISEARAMKSSGKSDTPLSYASKSSLRRKFNSLTSASYWQSLIKLSESASKHSVSLGFFKLALEMGCEPLQLLRDELNSYVHCHNLAEFRETVKELCQGYNILENLEQLQVSETCSHVPEEETRSFDDDLHSPSSITDTQKLNLNSSNAGTVEACQVKDTHQENAQKDESAARVKRSANKGVANSKSGVEVGVGRTERKLQKPRKQELNKDELKKQGKKSANLEGSLNSPPEEKVLKEKQENMEAVQTEEMSLSEV</sequence>
<feature type="region of interest" description="Disordered" evidence="1">
    <location>
        <begin position="231"/>
        <end position="260"/>
    </location>
</feature>
<name>A0ABD3A9G1_9GENT</name>